<accession>A0A926IUX3</accession>
<dbReference type="EMBL" id="JACRTE010000021">
    <property type="protein sequence ID" value="MBC8597313.1"/>
    <property type="molecule type" value="Genomic_DNA"/>
</dbReference>
<organism evidence="2 3">
    <name type="scientific">Qingrenia yutianensis</name>
    <dbReference type="NCBI Taxonomy" id="2763676"/>
    <lineage>
        <taxon>Bacteria</taxon>
        <taxon>Bacillati</taxon>
        <taxon>Bacillota</taxon>
        <taxon>Clostridia</taxon>
        <taxon>Eubacteriales</taxon>
        <taxon>Oscillospiraceae</taxon>
        <taxon>Qingrenia</taxon>
    </lineage>
</organism>
<sequence length="102" mass="11672">MKKIIYFLPAIPFTIILVYFSFLTSIKTTPVVWIIDILLILSGLLLCKNKWWGCFFGVIVGGILVYMGLKETGQIFKEYLIGFPLIIFYAVSGIYVANKVRR</sequence>
<gene>
    <name evidence="2" type="ORF">H8706_10625</name>
</gene>
<proteinExistence type="predicted"/>
<keyword evidence="1" id="KW-0812">Transmembrane</keyword>
<keyword evidence="1" id="KW-1133">Transmembrane helix</keyword>
<feature type="transmembrane region" description="Helical" evidence="1">
    <location>
        <begin position="52"/>
        <end position="69"/>
    </location>
</feature>
<keyword evidence="1" id="KW-0472">Membrane</keyword>
<feature type="transmembrane region" description="Helical" evidence="1">
    <location>
        <begin position="81"/>
        <end position="98"/>
    </location>
</feature>
<keyword evidence="3" id="KW-1185">Reference proteome</keyword>
<feature type="transmembrane region" description="Helical" evidence="1">
    <location>
        <begin position="5"/>
        <end position="24"/>
    </location>
</feature>
<evidence type="ECO:0000313" key="3">
    <source>
        <dbReference type="Proteomes" id="UP000647416"/>
    </source>
</evidence>
<reference evidence="2" key="1">
    <citation type="submission" date="2020-08" db="EMBL/GenBank/DDBJ databases">
        <title>Genome public.</title>
        <authorList>
            <person name="Liu C."/>
            <person name="Sun Q."/>
        </authorList>
    </citation>
    <scope>NUCLEOTIDE SEQUENCE</scope>
    <source>
        <strain evidence="2">NSJ-50</strain>
    </source>
</reference>
<name>A0A926IUX3_9FIRM</name>
<dbReference type="Proteomes" id="UP000647416">
    <property type="component" value="Unassembled WGS sequence"/>
</dbReference>
<dbReference type="RefSeq" id="WP_262432623.1">
    <property type="nucleotide sequence ID" value="NZ_JACRTE010000021.1"/>
</dbReference>
<feature type="transmembrane region" description="Helical" evidence="1">
    <location>
        <begin position="30"/>
        <end position="47"/>
    </location>
</feature>
<protein>
    <submittedName>
        <fullName evidence="2">Uncharacterized protein</fullName>
    </submittedName>
</protein>
<evidence type="ECO:0000256" key="1">
    <source>
        <dbReference type="SAM" id="Phobius"/>
    </source>
</evidence>
<dbReference type="AlphaFoldDB" id="A0A926IUX3"/>
<evidence type="ECO:0000313" key="2">
    <source>
        <dbReference type="EMBL" id="MBC8597313.1"/>
    </source>
</evidence>
<comment type="caution">
    <text evidence="2">The sequence shown here is derived from an EMBL/GenBank/DDBJ whole genome shotgun (WGS) entry which is preliminary data.</text>
</comment>